<dbReference type="GeneID" id="91309978"/>
<dbReference type="RefSeq" id="WP_064732470.1">
    <property type="nucleotide sequence ID" value="NZ_CP015867.1"/>
</dbReference>
<geneLocation type="plasmid" evidence="2">
    <name>pspa1</name>
</geneLocation>
<dbReference type="KEGG" id="spav:Spa2297_34320"/>
<evidence type="ECO:0000313" key="1">
    <source>
        <dbReference type="EMBL" id="ANJ12142.1"/>
    </source>
</evidence>
<dbReference type="Proteomes" id="UP000078468">
    <property type="component" value="Plasmid pspa1"/>
</dbReference>
<keyword evidence="1" id="KW-0614">Plasmid</keyword>
<evidence type="ECO:0000313" key="2">
    <source>
        <dbReference type="Proteomes" id="UP000078468"/>
    </source>
</evidence>
<organism evidence="1 2">
    <name type="scientific">Streptomyces parvulus</name>
    <dbReference type="NCBI Taxonomy" id="146923"/>
    <lineage>
        <taxon>Bacteria</taxon>
        <taxon>Bacillati</taxon>
        <taxon>Actinomycetota</taxon>
        <taxon>Actinomycetes</taxon>
        <taxon>Kitasatosporales</taxon>
        <taxon>Streptomycetaceae</taxon>
        <taxon>Streptomyces</taxon>
    </lineage>
</organism>
<name>A0A191VB44_9ACTN</name>
<gene>
    <name evidence="1" type="ORF">Spa2297_34320</name>
</gene>
<sequence>MTSITTADSLTRNDRVIREDDPFPYLVDGVEDREDAVVVTYSSGDKVTYAKRQPVIVVGRD</sequence>
<proteinExistence type="predicted"/>
<dbReference type="EMBL" id="CP015867">
    <property type="protein sequence ID" value="ANJ12142.1"/>
    <property type="molecule type" value="Genomic_DNA"/>
</dbReference>
<accession>A0A191VB44</accession>
<reference evidence="1 2" key="1">
    <citation type="submission" date="2016-05" db="EMBL/GenBank/DDBJ databases">
        <title>Non-Contiguous Finished Genome Sequence of Streptomyces parvulus 2297 Integrated Site-Specifically with Actinophage R4.</title>
        <authorList>
            <person name="Nishizawa T."/>
            <person name="Miura T."/>
            <person name="Harada C."/>
            <person name="Guo Y."/>
            <person name="Narisawa K."/>
            <person name="Ohta H."/>
            <person name="Takahashi H."/>
            <person name="Shirai M."/>
        </authorList>
    </citation>
    <scope>NUCLEOTIDE SEQUENCE [LARGE SCALE GENOMIC DNA]</scope>
    <source>
        <strain evidence="1 2">2297</strain>
        <plasmid evidence="2">pspa1</plasmid>
    </source>
</reference>
<dbReference type="AlphaFoldDB" id="A0A191VB44"/>
<protein>
    <submittedName>
        <fullName evidence="1">Uncharacterized protein</fullName>
    </submittedName>
</protein>